<evidence type="ECO:0000313" key="2">
    <source>
        <dbReference type="EMBL" id="GBH32675.1"/>
    </source>
</evidence>
<keyword evidence="1" id="KW-0812">Transmembrane</keyword>
<evidence type="ECO:0000313" key="3">
    <source>
        <dbReference type="Proteomes" id="UP000290975"/>
    </source>
</evidence>
<feature type="transmembrane region" description="Helical" evidence="1">
    <location>
        <begin position="36"/>
        <end position="58"/>
    </location>
</feature>
<organism evidence="2 3">
    <name type="scientific">Sphingobium xenophagum</name>
    <dbReference type="NCBI Taxonomy" id="121428"/>
    <lineage>
        <taxon>Bacteria</taxon>
        <taxon>Pseudomonadati</taxon>
        <taxon>Pseudomonadota</taxon>
        <taxon>Alphaproteobacteria</taxon>
        <taxon>Sphingomonadales</taxon>
        <taxon>Sphingomonadaceae</taxon>
        <taxon>Sphingobium</taxon>
    </lineage>
</organism>
<evidence type="ECO:0000256" key="1">
    <source>
        <dbReference type="SAM" id="Phobius"/>
    </source>
</evidence>
<dbReference type="AlphaFoldDB" id="A0A401J7T5"/>
<name>A0A401J7T5_SPHXE</name>
<reference evidence="2 3" key="1">
    <citation type="submission" date="2014-12" db="EMBL/GenBank/DDBJ databases">
        <title>Whole genome sequencing of Sphingobium xenophagum OW59.</title>
        <authorList>
            <person name="Ohta Y."/>
            <person name="Nishi S."/>
            <person name="Hatada Y."/>
        </authorList>
    </citation>
    <scope>NUCLEOTIDE SEQUENCE [LARGE SCALE GENOMIC DNA]</scope>
    <source>
        <strain evidence="2 3">OW59</strain>
    </source>
</reference>
<feature type="transmembrane region" description="Helical" evidence="1">
    <location>
        <begin position="64"/>
        <end position="90"/>
    </location>
</feature>
<dbReference type="EMBL" id="BBQY01000041">
    <property type="protein sequence ID" value="GBH32675.1"/>
    <property type="molecule type" value="Genomic_DNA"/>
</dbReference>
<dbReference type="Proteomes" id="UP000290975">
    <property type="component" value="Unassembled WGS sequence"/>
</dbReference>
<gene>
    <name evidence="2" type="ORF">MBESOW_P3906</name>
</gene>
<proteinExistence type="predicted"/>
<accession>A0A401J7T5</accession>
<dbReference type="STRING" id="1192759.GCA_000277525_02145"/>
<protein>
    <recommendedName>
        <fullName evidence="4">DUF485 domain-containing protein</fullName>
    </recommendedName>
</protein>
<comment type="caution">
    <text evidence="2">The sequence shown here is derived from an EMBL/GenBank/DDBJ whole genome shotgun (WGS) entry which is preliminary data.</text>
</comment>
<evidence type="ECO:0008006" key="4">
    <source>
        <dbReference type="Google" id="ProtNLM"/>
    </source>
</evidence>
<keyword evidence="3" id="KW-1185">Reference proteome</keyword>
<keyword evidence="1" id="KW-1133">Transmembrane helix</keyword>
<keyword evidence="1" id="KW-0472">Membrane</keyword>
<sequence length="116" mass="12977">MLDDHIFVSQRKEMTRKQALDDPQIAAAAWTRFRRIMLWMAAGGAACVAASLIFLRLWAGPMPIHMIIATILGVWLTFMLGTGLMALVFLSSGTGHDEQVIDRIKDEVPEHDQDAR</sequence>